<feature type="compositionally biased region" description="Low complexity" evidence="1">
    <location>
        <begin position="230"/>
        <end position="241"/>
    </location>
</feature>
<feature type="region of interest" description="Disordered" evidence="1">
    <location>
        <begin position="1"/>
        <end position="33"/>
    </location>
</feature>
<evidence type="ECO:0000313" key="3">
    <source>
        <dbReference type="Proteomes" id="UP000266841"/>
    </source>
</evidence>
<gene>
    <name evidence="2" type="ORF">THAOC_28178</name>
</gene>
<evidence type="ECO:0000256" key="1">
    <source>
        <dbReference type="SAM" id="MobiDB-lite"/>
    </source>
</evidence>
<organism evidence="2 3">
    <name type="scientific">Thalassiosira oceanica</name>
    <name type="common">Marine diatom</name>
    <dbReference type="NCBI Taxonomy" id="159749"/>
    <lineage>
        <taxon>Eukaryota</taxon>
        <taxon>Sar</taxon>
        <taxon>Stramenopiles</taxon>
        <taxon>Ochrophyta</taxon>
        <taxon>Bacillariophyta</taxon>
        <taxon>Coscinodiscophyceae</taxon>
        <taxon>Thalassiosirophycidae</taxon>
        <taxon>Thalassiosirales</taxon>
        <taxon>Thalassiosiraceae</taxon>
        <taxon>Thalassiosira</taxon>
    </lineage>
</organism>
<proteinExistence type="predicted"/>
<comment type="caution">
    <text evidence="2">The sequence shown here is derived from an EMBL/GenBank/DDBJ whole genome shotgun (WGS) entry which is preliminary data.</text>
</comment>
<protein>
    <submittedName>
        <fullName evidence="2">Uncharacterized protein</fullName>
    </submittedName>
</protein>
<accession>K0RH02</accession>
<dbReference type="EMBL" id="AGNL01039638">
    <property type="protein sequence ID" value="EJK52530.1"/>
    <property type="molecule type" value="Genomic_DNA"/>
</dbReference>
<evidence type="ECO:0000313" key="2">
    <source>
        <dbReference type="EMBL" id="EJK52530.1"/>
    </source>
</evidence>
<feature type="compositionally biased region" description="Basic residues" evidence="1">
    <location>
        <begin position="202"/>
        <end position="211"/>
    </location>
</feature>
<keyword evidence="3" id="KW-1185">Reference proteome</keyword>
<feature type="region of interest" description="Disordered" evidence="1">
    <location>
        <begin position="202"/>
        <end position="241"/>
    </location>
</feature>
<sequence>MGPSSCSQWDEAKKRKVDSPTNNEGSPVANDAMDLKHLLDQQSEQMRRMQSQIDGLVAINSTLQARHRLDDQAERRVEQVDELREKCDFKSSATNDWNAPPSSSCVGANECIVPMAGQGAPPPLRVDEAGFGEAGECTLLAQDSFLIAYGILERSQQVGTRHRLEITGRLRHELARLGILHRSLLDPVHGVLRRAHHRPALPARLHSRLGARPRGEPATGGRSSRRRTARPSALRTRPWPS</sequence>
<name>K0RH02_THAOC</name>
<reference evidence="2 3" key="1">
    <citation type="journal article" date="2012" name="Genome Biol.">
        <title>Genome and low-iron response of an oceanic diatom adapted to chronic iron limitation.</title>
        <authorList>
            <person name="Lommer M."/>
            <person name="Specht M."/>
            <person name="Roy A.S."/>
            <person name="Kraemer L."/>
            <person name="Andreson R."/>
            <person name="Gutowska M.A."/>
            <person name="Wolf J."/>
            <person name="Bergner S.V."/>
            <person name="Schilhabel M.B."/>
            <person name="Klostermeier U.C."/>
            <person name="Beiko R.G."/>
            <person name="Rosenstiel P."/>
            <person name="Hippler M."/>
            <person name="Laroche J."/>
        </authorList>
    </citation>
    <scope>NUCLEOTIDE SEQUENCE [LARGE SCALE GENOMIC DNA]</scope>
    <source>
        <strain evidence="2 3">CCMP1005</strain>
    </source>
</reference>
<dbReference type="Proteomes" id="UP000266841">
    <property type="component" value="Unassembled WGS sequence"/>
</dbReference>
<dbReference type="AlphaFoldDB" id="K0RH02"/>